<feature type="region of interest" description="Disordered" evidence="4">
    <location>
        <begin position="1"/>
        <end position="95"/>
    </location>
</feature>
<keyword evidence="5" id="KW-0472">Membrane</keyword>
<dbReference type="PANTHER" id="PTHR30085:SF6">
    <property type="entry name" value="ABC TRANSPORTER GLUTAMINE-BINDING PROTEIN GLNH"/>
    <property type="match status" value="1"/>
</dbReference>
<comment type="caution">
    <text evidence="6">The sequence shown here is derived from an EMBL/GenBank/DDBJ whole genome shotgun (WGS) entry which is preliminary data.</text>
</comment>
<dbReference type="Gene3D" id="3.40.190.10">
    <property type="entry name" value="Periplasmic binding protein-like II"/>
    <property type="match status" value="3"/>
</dbReference>
<keyword evidence="5" id="KW-0812">Transmembrane</keyword>
<keyword evidence="7" id="KW-1185">Reference proteome</keyword>
<evidence type="ECO:0000256" key="1">
    <source>
        <dbReference type="ARBA" id="ARBA00010333"/>
    </source>
</evidence>
<keyword evidence="3" id="KW-0732">Signal</keyword>
<dbReference type="InterPro" id="IPR051455">
    <property type="entry name" value="Bact_solute-bind_prot3"/>
</dbReference>
<evidence type="ECO:0000313" key="7">
    <source>
        <dbReference type="Proteomes" id="UP001530400"/>
    </source>
</evidence>
<feature type="transmembrane region" description="Helical" evidence="5">
    <location>
        <begin position="231"/>
        <end position="254"/>
    </location>
</feature>
<sequence length="791" mass="87335">MEAASDGAADIEPPSPLFESSTEPPPSDALDSRPDSTGNASGETAPSARNVRSVRFSSHNEVQLQPTDHATGDSGYYSKQRTSNADDTIGATQVDERAPNINLRFFRGLAAGNRRQSQRSRNRDRRARLRDIRQRQQQGESNESQVEAPPEEMVASARPMSNIMLDQQARSQNASRRFGNSLVSSLSVSRYFNNSTGTGDSVLIKATLVEEEELEYAVAEEMSWWQEHSKVLLPCLCVLLIALAGSVTAAVLIVQKKNNTPSEMPSQIPSSAPSQNSLSTIVNVQERGILRCGLSVGETPELNFRRDFCRAIAAVVLGDPDKFESIDPWADGHDRWFGIKRGLYDVQITGDTHTVEREVEEELTFSTPYYYDGASYNGNATLVKCAYNQRRHGECEDLVICVLGETPKQYISTHFSPEFYEETASWGDLFDKYKNGTCNVFAGDRLASIAQMGAVNLTGDHVTGNKTITNEPLAITTRNDESEWSDIVNWVLRSLVYGEKEGLVQDESLCDKSMPTDDAATLSYLNAVYCIGNYKEVYARAFGSQPRNDINHVNYGTPMLYVTPFGTLYKEDAKNETPQVSDSIMVEFYDRGLHCGVVIQKGCEDGNITAANNICGMGIDLCIAIAASIKNGNPEAVVFTRFDEEASALKGLANQSVDVLVGLHATLENDFEEVSFSMPYFYDNETSEAVYSVATRDNDVTFASYVNSIVLATVYAVSEDIKQDHAADMPTMTLYGTYYLWALKDAISAKGNYDEIYTSNFGEVTYEDRGRNALNELQTPMLFSNPGLSNN</sequence>
<evidence type="ECO:0008006" key="8">
    <source>
        <dbReference type="Google" id="ProtNLM"/>
    </source>
</evidence>
<dbReference type="AlphaFoldDB" id="A0ABD3NJP6"/>
<dbReference type="EMBL" id="JALLPJ020001232">
    <property type="protein sequence ID" value="KAL3773460.1"/>
    <property type="molecule type" value="Genomic_DNA"/>
</dbReference>
<evidence type="ECO:0000313" key="6">
    <source>
        <dbReference type="EMBL" id="KAL3773460.1"/>
    </source>
</evidence>
<evidence type="ECO:0000256" key="5">
    <source>
        <dbReference type="SAM" id="Phobius"/>
    </source>
</evidence>
<feature type="compositionally biased region" description="Polar residues" evidence="4">
    <location>
        <begin position="77"/>
        <end position="86"/>
    </location>
</feature>
<proteinExistence type="inferred from homology"/>
<comment type="similarity">
    <text evidence="1">Belongs to the bacterial solute-binding protein 3 family.</text>
</comment>
<feature type="region of interest" description="Disordered" evidence="4">
    <location>
        <begin position="132"/>
        <end position="153"/>
    </location>
</feature>
<dbReference type="Proteomes" id="UP001530400">
    <property type="component" value="Unassembled WGS sequence"/>
</dbReference>
<protein>
    <recommendedName>
        <fullName evidence="8">Solute-binding protein family 3/N-terminal domain-containing protein</fullName>
    </recommendedName>
</protein>
<feature type="compositionally biased region" description="Polar residues" evidence="4">
    <location>
        <begin position="35"/>
        <end position="44"/>
    </location>
</feature>
<evidence type="ECO:0000256" key="2">
    <source>
        <dbReference type="ARBA" id="ARBA00022448"/>
    </source>
</evidence>
<keyword evidence="2" id="KW-0813">Transport</keyword>
<organism evidence="6 7">
    <name type="scientific">Cyclotella atomus</name>
    <dbReference type="NCBI Taxonomy" id="382360"/>
    <lineage>
        <taxon>Eukaryota</taxon>
        <taxon>Sar</taxon>
        <taxon>Stramenopiles</taxon>
        <taxon>Ochrophyta</taxon>
        <taxon>Bacillariophyta</taxon>
        <taxon>Coscinodiscophyceae</taxon>
        <taxon>Thalassiosirophycidae</taxon>
        <taxon>Stephanodiscales</taxon>
        <taxon>Stephanodiscaceae</taxon>
        <taxon>Cyclotella</taxon>
    </lineage>
</organism>
<dbReference type="PANTHER" id="PTHR30085">
    <property type="entry name" value="AMINO ACID ABC TRANSPORTER PERMEASE"/>
    <property type="match status" value="1"/>
</dbReference>
<name>A0ABD3NJP6_9STRA</name>
<accession>A0ABD3NJP6</accession>
<gene>
    <name evidence="6" type="ORF">ACHAWO_008190</name>
</gene>
<evidence type="ECO:0000256" key="4">
    <source>
        <dbReference type="SAM" id="MobiDB-lite"/>
    </source>
</evidence>
<keyword evidence="5" id="KW-1133">Transmembrane helix</keyword>
<feature type="compositionally biased region" description="Polar residues" evidence="4">
    <location>
        <begin position="55"/>
        <end position="68"/>
    </location>
</feature>
<reference evidence="6 7" key="1">
    <citation type="submission" date="2024-10" db="EMBL/GenBank/DDBJ databases">
        <title>Updated reference genomes for cyclostephanoid diatoms.</title>
        <authorList>
            <person name="Roberts W.R."/>
            <person name="Alverson A.J."/>
        </authorList>
    </citation>
    <scope>NUCLEOTIDE SEQUENCE [LARGE SCALE GENOMIC DNA]</scope>
    <source>
        <strain evidence="6 7">AJA010-31</strain>
    </source>
</reference>
<evidence type="ECO:0000256" key="3">
    <source>
        <dbReference type="ARBA" id="ARBA00022729"/>
    </source>
</evidence>
<dbReference type="SUPFAM" id="SSF53850">
    <property type="entry name" value="Periplasmic binding protein-like II"/>
    <property type="match status" value="1"/>
</dbReference>